<dbReference type="PANTHER" id="PTHR35535:SF2">
    <property type="entry name" value="DUF306 DOMAIN-CONTAINING PROTEIN"/>
    <property type="match status" value="1"/>
</dbReference>
<gene>
    <name evidence="3" type="ORF">DN745_12450</name>
</gene>
<reference evidence="3 4" key="1">
    <citation type="submission" date="2018-06" db="EMBL/GenBank/DDBJ databases">
        <title>Lujinxingia sediminis gen. nov. sp. nov., a new facultative anaerobic member of the class Deltaproteobacteria, and proposal of Lujinxingaceae fam. nov.</title>
        <authorList>
            <person name="Guo L.-Y."/>
            <person name="Li C.-M."/>
            <person name="Wang S."/>
            <person name="Du Z.-J."/>
        </authorList>
    </citation>
    <scope>NUCLEOTIDE SEQUENCE [LARGE SCALE GENOMIC DNA]</scope>
    <source>
        <strain evidence="3 4">FA350</strain>
    </source>
</reference>
<evidence type="ECO:0000313" key="4">
    <source>
        <dbReference type="Proteomes" id="UP000249799"/>
    </source>
</evidence>
<dbReference type="Pfam" id="PF03724">
    <property type="entry name" value="META"/>
    <property type="match status" value="1"/>
</dbReference>
<dbReference type="EMBL" id="CP030032">
    <property type="protein sequence ID" value="AWV90098.1"/>
    <property type="molecule type" value="Genomic_DNA"/>
</dbReference>
<dbReference type="InterPro" id="IPR053147">
    <property type="entry name" value="Hsp_HslJ-like"/>
</dbReference>
<evidence type="ECO:0000256" key="1">
    <source>
        <dbReference type="SAM" id="MobiDB-lite"/>
    </source>
</evidence>
<dbReference type="OrthoDB" id="423130at2"/>
<name>A0A2Z4FN47_9DELT</name>
<keyword evidence="2" id="KW-0732">Signal</keyword>
<feature type="region of interest" description="Disordered" evidence="1">
    <location>
        <begin position="23"/>
        <end position="65"/>
    </location>
</feature>
<dbReference type="AlphaFoldDB" id="A0A2Z4FN47"/>
<dbReference type="RefSeq" id="WP_111335286.1">
    <property type="nucleotide sequence ID" value="NZ_CP030032.1"/>
</dbReference>
<dbReference type="InterPro" id="IPR005184">
    <property type="entry name" value="DUF306_Meta_HslJ"/>
</dbReference>
<feature type="chain" id="PRO_5043534312" evidence="2">
    <location>
        <begin position="22"/>
        <end position="173"/>
    </location>
</feature>
<dbReference type="PROSITE" id="PS51257">
    <property type="entry name" value="PROKAR_LIPOPROTEIN"/>
    <property type="match status" value="1"/>
</dbReference>
<dbReference type="KEGG" id="bsed:DN745_12450"/>
<feature type="compositionally biased region" description="Acidic residues" evidence="1">
    <location>
        <begin position="39"/>
        <end position="64"/>
    </location>
</feature>
<dbReference type="PANTHER" id="PTHR35535">
    <property type="entry name" value="HEAT SHOCK PROTEIN HSLJ"/>
    <property type="match status" value="1"/>
</dbReference>
<evidence type="ECO:0000256" key="2">
    <source>
        <dbReference type="SAM" id="SignalP"/>
    </source>
</evidence>
<dbReference type="Proteomes" id="UP000249799">
    <property type="component" value="Chromosome"/>
</dbReference>
<protein>
    <submittedName>
        <fullName evidence="3">Uncharacterized protein</fullName>
    </submittedName>
</protein>
<dbReference type="Gene3D" id="2.40.128.270">
    <property type="match status" value="1"/>
</dbReference>
<organism evidence="3 4">
    <name type="scientific">Bradymonas sediminis</name>
    <dbReference type="NCBI Taxonomy" id="1548548"/>
    <lineage>
        <taxon>Bacteria</taxon>
        <taxon>Deltaproteobacteria</taxon>
        <taxon>Bradymonadales</taxon>
        <taxon>Bradymonadaceae</taxon>
        <taxon>Bradymonas</taxon>
    </lineage>
</organism>
<evidence type="ECO:0000313" key="3">
    <source>
        <dbReference type="EMBL" id="AWV90098.1"/>
    </source>
</evidence>
<keyword evidence="4" id="KW-1185">Reference proteome</keyword>
<proteinExistence type="predicted"/>
<feature type="signal peptide" evidence="2">
    <location>
        <begin position="1"/>
        <end position="21"/>
    </location>
</feature>
<dbReference type="InterPro" id="IPR038670">
    <property type="entry name" value="HslJ-like_sf"/>
</dbReference>
<sequence>MKLFLKSVLLLVLAMSFGCSSNPERVEDEAVSETTSGEVNEESTPDGELEGEAGVEEAPAEEGSPDLVGAEWSVESLAGSGLVEETQPTLMFTADGEVSGQASCNRFFGSYQLVDDGLTITTAGTTRMACPVLVMEQEQLMLKVLNEVDGFEIDAEGVLRLHTGAREVISAGQ</sequence>
<accession>A0A2Z4FN47</accession>